<evidence type="ECO:0000313" key="3">
    <source>
        <dbReference type="Proteomes" id="UP000326354"/>
    </source>
</evidence>
<dbReference type="EMBL" id="AP019860">
    <property type="protein sequence ID" value="BBM83028.1"/>
    <property type="molecule type" value="Genomic_DNA"/>
</dbReference>
<organism evidence="2 3">
    <name type="scientific">Uabimicrobium amorphum</name>
    <dbReference type="NCBI Taxonomy" id="2596890"/>
    <lineage>
        <taxon>Bacteria</taxon>
        <taxon>Pseudomonadati</taxon>
        <taxon>Planctomycetota</taxon>
        <taxon>Candidatus Uabimicrobiia</taxon>
        <taxon>Candidatus Uabimicrobiales</taxon>
        <taxon>Candidatus Uabimicrobiaceae</taxon>
        <taxon>Candidatus Uabimicrobium</taxon>
    </lineage>
</organism>
<accession>A0A5S9IJI8</accession>
<dbReference type="RefSeq" id="WP_151967253.1">
    <property type="nucleotide sequence ID" value="NZ_AP019860.1"/>
</dbReference>
<feature type="transmembrane region" description="Helical" evidence="1">
    <location>
        <begin position="6"/>
        <end position="27"/>
    </location>
</feature>
<protein>
    <recommendedName>
        <fullName evidence="4">DUF2231 domain-containing protein</fullName>
    </recommendedName>
</protein>
<evidence type="ECO:0000256" key="1">
    <source>
        <dbReference type="SAM" id="Phobius"/>
    </source>
</evidence>
<dbReference type="KEGG" id="uam:UABAM_01371"/>
<evidence type="ECO:0000313" key="2">
    <source>
        <dbReference type="EMBL" id="BBM83028.1"/>
    </source>
</evidence>
<reference evidence="2 3" key="1">
    <citation type="submission" date="2019-08" db="EMBL/GenBank/DDBJ databases">
        <title>Complete genome sequence of Candidatus Uab amorphum.</title>
        <authorList>
            <person name="Shiratori T."/>
            <person name="Suzuki S."/>
            <person name="Kakizawa Y."/>
            <person name="Ishida K."/>
        </authorList>
    </citation>
    <scope>NUCLEOTIDE SEQUENCE [LARGE SCALE GENOMIC DNA]</scope>
    <source>
        <strain evidence="2 3">SRT547</strain>
    </source>
</reference>
<feature type="transmembrane region" description="Helical" evidence="1">
    <location>
        <begin position="82"/>
        <end position="101"/>
    </location>
</feature>
<dbReference type="Proteomes" id="UP000326354">
    <property type="component" value="Chromosome"/>
</dbReference>
<keyword evidence="3" id="KW-1185">Reference proteome</keyword>
<proteinExistence type="predicted"/>
<name>A0A5S9IJI8_UABAM</name>
<evidence type="ECO:0008006" key="4">
    <source>
        <dbReference type="Google" id="ProtNLM"/>
    </source>
</evidence>
<sequence>MNAVHWHLIVVHVPVVGLFFTFALLVCAHITKQEILYKISYSFAICCAIFAVFAYISGPLAYEAQVDLEKKYVDPHAMLGKISFMAMIVLGMISLSAIAQYVQQEKPSSLHRYVILFMIVALIYLLCWTANTGGAIRHVPVRGGNIIFPSLGN</sequence>
<feature type="transmembrane region" description="Helical" evidence="1">
    <location>
        <begin position="113"/>
        <end position="131"/>
    </location>
</feature>
<gene>
    <name evidence="2" type="ORF">UABAM_01371</name>
</gene>
<feature type="transmembrane region" description="Helical" evidence="1">
    <location>
        <begin position="39"/>
        <end position="62"/>
    </location>
</feature>
<dbReference type="OrthoDB" id="282160at2"/>
<keyword evidence="1" id="KW-1133">Transmembrane helix</keyword>
<keyword evidence="1" id="KW-0472">Membrane</keyword>
<keyword evidence="1" id="KW-0812">Transmembrane</keyword>
<dbReference type="AlphaFoldDB" id="A0A5S9IJI8"/>